<proteinExistence type="predicted"/>
<keyword evidence="2" id="KW-1185">Reference proteome</keyword>
<accession>A0A873WN82</accession>
<reference evidence="1" key="1">
    <citation type="submission" date="2020-07" db="EMBL/GenBank/DDBJ databases">
        <title>Complete genome sequence of Klebsiella aerogenes phage Solomon.</title>
        <authorList>
            <person name="Hudson A.T."/>
            <person name="Clark J.D."/>
            <person name="Gill J."/>
            <person name="Liu M."/>
        </authorList>
    </citation>
    <scope>NUCLEOTIDE SEQUENCE</scope>
</reference>
<evidence type="ECO:0000313" key="2">
    <source>
        <dbReference type="Proteomes" id="UP000663313"/>
    </source>
</evidence>
<evidence type="ECO:0000313" key="1">
    <source>
        <dbReference type="EMBL" id="QPB09525.1"/>
    </source>
</evidence>
<name>A0A873WN82_9CAUD</name>
<dbReference type="EMBL" id="MT701592">
    <property type="protein sequence ID" value="QPB09525.1"/>
    <property type="molecule type" value="Genomic_DNA"/>
</dbReference>
<protein>
    <submittedName>
        <fullName evidence="1">Uncharacterized protein</fullName>
    </submittedName>
</protein>
<dbReference type="Proteomes" id="UP000663313">
    <property type="component" value="Segment"/>
</dbReference>
<sequence>MKSRNQFEFFSRVNKAVAMYAFSNGIEISEVKVSYQSVTLTGYKLSEQCNVSFEFTSLEHLEKAAYGF</sequence>
<gene>
    <name evidence="1" type="ORF">CPT_Solomon_067</name>
</gene>
<organism evidence="1 2">
    <name type="scientific">Klebsiella phage Solomon</name>
    <dbReference type="NCBI Taxonomy" id="2767583"/>
    <lineage>
        <taxon>Viruses</taxon>
        <taxon>Duplodnaviria</taxon>
        <taxon>Heunggongvirae</taxon>
        <taxon>Uroviricota</taxon>
        <taxon>Caudoviricetes</taxon>
        <taxon>Drexlerviridae</taxon>
        <taxon>Webervirus</taxon>
        <taxon>Webervirus solomon</taxon>
    </lineage>
</organism>